<dbReference type="EMBL" id="RBNI01000546">
    <property type="protein sequence ID" value="RUP51684.1"/>
    <property type="molecule type" value="Genomic_DNA"/>
</dbReference>
<name>A0A433DLD0_9FUNG</name>
<gene>
    <name evidence="1" type="ORF">BC936DRAFT_146638</name>
</gene>
<organism evidence="1 2">
    <name type="scientific">Jimgerdemannia flammicorona</name>
    <dbReference type="NCBI Taxonomy" id="994334"/>
    <lineage>
        <taxon>Eukaryota</taxon>
        <taxon>Fungi</taxon>
        <taxon>Fungi incertae sedis</taxon>
        <taxon>Mucoromycota</taxon>
        <taxon>Mucoromycotina</taxon>
        <taxon>Endogonomycetes</taxon>
        <taxon>Endogonales</taxon>
        <taxon>Endogonaceae</taxon>
        <taxon>Jimgerdemannia</taxon>
    </lineage>
</organism>
<reference evidence="1 2" key="1">
    <citation type="journal article" date="2018" name="New Phytol.">
        <title>Phylogenomics of Endogonaceae and evolution of mycorrhizas within Mucoromycota.</title>
        <authorList>
            <person name="Chang Y."/>
            <person name="Desiro A."/>
            <person name="Na H."/>
            <person name="Sandor L."/>
            <person name="Lipzen A."/>
            <person name="Clum A."/>
            <person name="Barry K."/>
            <person name="Grigoriev I.V."/>
            <person name="Martin F.M."/>
            <person name="Stajich J.E."/>
            <person name="Smith M.E."/>
            <person name="Bonito G."/>
            <person name="Spatafora J.W."/>
        </authorList>
    </citation>
    <scope>NUCLEOTIDE SEQUENCE [LARGE SCALE GENOMIC DNA]</scope>
    <source>
        <strain evidence="1 2">GMNB39</strain>
    </source>
</reference>
<proteinExistence type="predicted"/>
<keyword evidence="2" id="KW-1185">Reference proteome</keyword>
<dbReference type="Proteomes" id="UP000268093">
    <property type="component" value="Unassembled WGS sequence"/>
</dbReference>
<evidence type="ECO:0000313" key="2">
    <source>
        <dbReference type="Proteomes" id="UP000268093"/>
    </source>
</evidence>
<accession>A0A433DLD0</accession>
<sequence>MATFERPPDVMALCSPTVGGDLAIDLPPELMHRLSDLCVEQIHETSLRVHCFYLLQILAKEWLAGIDSTTCSPSSVYDVIAAHCQTLWHRFDDDGSGAKVSPTALLATFRREILRLRVDVFLRRCFRANREVMEGTITDAQASLVSRELSDVADELRQCIRTLLPEHEQGELLQPVKICIKANVLLFGMDSLCL</sequence>
<comment type="caution">
    <text evidence="1">The sequence shown here is derived from an EMBL/GenBank/DDBJ whole genome shotgun (WGS) entry which is preliminary data.</text>
</comment>
<dbReference type="OrthoDB" id="10305948at2759"/>
<evidence type="ECO:0000313" key="1">
    <source>
        <dbReference type="EMBL" id="RUP51684.1"/>
    </source>
</evidence>
<protein>
    <submittedName>
        <fullName evidence="1">Uncharacterized protein</fullName>
    </submittedName>
</protein>